<dbReference type="InterPro" id="IPR008757">
    <property type="entry name" value="Peptidase_M6-like_domain"/>
</dbReference>
<reference evidence="3" key="1">
    <citation type="journal article" date="2019" name="Int. J. Syst. Evol. Microbiol.">
        <title>The Global Catalogue of Microorganisms (GCM) 10K type strain sequencing project: providing services to taxonomists for standard genome sequencing and annotation.</title>
        <authorList>
            <consortium name="The Broad Institute Genomics Platform"/>
            <consortium name="The Broad Institute Genome Sequencing Center for Infectious Disease"/>
            <person name="Wu L."/>
            <person name="Ma J."/>
        </authorList>
    </citation>
    <scope>NUCLEOTIDE SEQUENCE [LARGE SCALE GENOMIC DNA]</scope>
    <source>
        <strain evidence="3">TBRC 5832</strain>
    </source>
</reference>
<evidence type="ECO:0000313" key="3">
    <source>
        <dbReference type="Proteomes" id="UP001595867"/>
    </source>
</evidence>
<proteinExistence type="predicted"/>
<dbReference type="PANTHER" id="PTHR41775:SF1">
    <property type="entry name" value="PEPTIDASE M6-LIKE DOMAIN-CONTAINING PROTEIN"/>
    <property type="match status" value="1"/>
</dbReference>
<keyword evidence="3" id="KW-1185">Reference proteome</keyword>
<keyword evidence="2" id="KW-0482">Metalloprotease</keyword>
<name>A0ABV8IPN7_9ACTN</name>
<gene>
    <name evidence="2" type="ORF">ACFO0C_14785</name>
</gene>
<keyword evidence="2" id="KW-0378">Hydrolase</keyword>
<keyword evidence="2" id="KW-0645">Protease</keyword>
<comment type="caution">
    <text evidence="2">The sequence shown here is derived from an EMBL/GenBank/DDBJ whole genome shotgun (WGS) entry which is preliminary data.</text>
</comment>
<evidence type="ECO:0000259" key="1">
    <source>
        <dbReference type="Pfam" id="PF05547"/>
    </source>
</evidence>
<dbReference type="NCBIfam" id="TIGR03296">
    <property type="entry name" value="M6dom_TIGR03296"/>
    <property type="match status" value="1"/>
</dbReference>
<protein>
    <submittedName>
        <fullName evidence="2">M6 family metalloprotease domain-containing protein</fullName>
    </submittedName>
</protein>
<dbReference type="EMBL" id="JBHSBL010000015">
    <property type="protein sequence ID" value="MFC4066198.1"/>
    <property type="molecule type" value="Genomic_DNA"/>
</dbReference>
<dbReference type="Pfam" id="PF05547">
    <property type="entry name" value="Peptidase_M6"/>
    <property type="match status" value="1"/>
</dbReference>
<evidence type="ECO:0000313" key="2">
    <source>
        <dbReference type="EMBL" id="MFC4066198.1"/>
    </source>
</evidence>
<organism evidence="2 3">
    <name type="scientific">Actinoplanes subglobosus</name>
    <dbReference type="NCBI Taxonomy" id="1547892"/>
    <lineage>
        <taxon>Bacteria</taxon>
        <taxon>Bacillati</taxon>
        <taxon>Actinomycetota</taxon>
        <taxon>Actinomycetes</taxon>
        <taxon>Micromonosporales</taxon>
        <taxon>Micromonosporaceae</taxon>
        <taxon>Actinoplanes</taxon>
    </lineage>
</organism>
<dbReference type="RefSeq" id="WP_378067171.1">
    <property type="nucleotide sequence ID" value="NZ_JBHSBL010000015.1"/>
</dbReference>
<sequence length="381" mass="41475">MPDPEVDVRAVWSDLCAVSPSPEVAERLRSDPRLGVRPRHPGLDDGTIVPPPSGMAEWAVPPRARLAGTVRLVVVLVEFPDQEMTHTAQHFNDLFFSLDVLPNGSVREYFREVSGGRVDLVGQTVGSFQLPQTLAWYANGNYGLGSPGEPGRAPDMARDTVAAADPAVDFATYDNDGDGYVEGFVIVHAGPGGESTGNRGHIWSHKWALPSVYPADMTKVYGYLTVPEDARVGVCAHELGHLLFGFPDLYDTDKTSEGLGDWCLMAAGSWGGQGDIPVHPSAWCKVSQGWVTVTNVTTDGRLSLPDVKSSGEVHRLWTDGLSGPEYFLLENRQRTGFDQSLPDDGLLIWHVDESRPDNTDENHYKVALLQADGYLKLTGQP</sequence>
<feature type="domain" description="Peptidase M6-like" evidence="1">
    <location>
        <begin position="86"/>
        <end position="275"/>
    </location>
</feature>
<dbReference type="SUPFAM" id="SSF55486">
    <property type="entry name" value="Metalloproteases ('zincins'), catalytic domain"/>
    <property type="match status" value="1"/>
</dbReference>
<dbReference type="GO" id="GO:0008237">
    <property type="term" value="F:metallopeptidase activity"/>
    <property type="evidence" value="ECO:0007669"/>
    <property type="project" value="UniProtKB-KW"/>
</dbReference>
<accession>A0ABV8IPN7</accession>
<dbReference type="Proteomes" id="UP001595867">
    <property type="component" value="Unassembled WGS sequence"/>
</dbReference>
<dbReference type="PANTHER" id="PTHR41775">
    <property type="entry name" value="SECRETED PROTEIN-RELATED"/>
    <property type="match status" value="1"/>
</dbReference>